<dbReference type="SUPFAM" id="SSF53335">
    <property type="entry name" value="S-adenosyl-L-methionine-dependent methyltransferases"/>
    <property type="match status" value="1"/>
</dbReference>
<feature type="domain" description="Methyltransferase" evidence="3">
    <location>
        <begin position="135"/>
        <end position="228"/>
    </location>
</feature>
<dbReference type="Gene3D" id="3.40.50.150">
    <property type="entry name" value="Vaccinia Virus protein VP39"/>
    <property type="match status" value="1"/>
</dbReference>
<keyword evidence="1 4" id="KW-0808">Transferase</keyword>
<dbReference type="InterPro" id="IPR041698">
    <property type="entry name" value="Methyltransf_25"/>
</dbReference>
<dbReference type="EC" id="2.1.1.197" evidence="4"/>
<dbReference type="PANTHER" id="PTHR43861">
    <property type="entry name" value="TRANS-ACONITATE 2-METHYLTRANSFERASE-RELATED"/>
    <property type="match status" value="1"/>
</dbReference>
<evidence type="ECO:0000313" key="4">
    <source>
        <dbReference type="EMBL" id="WPL15607.1"/>
    </source>
</evidence>
<evidence type="ECO:0000259" key="3">
    <source>
        <dbReference type="Pfam" id="PF13649"/>
    </source>
</evidence>
<accession>A0ABZ0S4Y4</accession>
<evidence type="ECO:0000313" key="5">
    <source>
        <dbReference type="Proteomes" id="UP001432180"/>
    </source>
</evidence>
<keyword evidence="4" id="KW-0489">Methyltransferase</keyword>
<reference evidence="4 5" key="1">
    <citation type="journal article" date="2023" name="Microorganisms">
        <title>Thiorhodovibrio frisius and Trv. litoralis spp. nov., Two Novel Members from a Clade of Fastidious Purple Sulfur Bacteria That Exhibit Unique Red-Shifted Light-Harvesting Capabilities.</title>
        <authorList>
            <person name="Methner A."/>
            <person name="Kuzyk S.B."/>
            <person name="Petersen J."/>
            <person name="Bauer S."/>
            <person name="Brinkmann H."/>
            <person name="Sichau K."/>
            <person name="Wanner G."/>
            <person name="Wolf J."/>
            <person name="Neumann-Schaal M."/>
            <person name="Henke P."/>
            <person name="Tank M."/>
            <person name="Sproer C."/>
            <person name="Bunk B."/>
            <person name="Overmann J."/>
        </authorList>
    </citation>
    <scope>NUCLEOTIDE SEQUENCE [LARGE SCALE GENOMIC DNA]</scope>
    <source>
        <strain evidence="4 5">DSM 6702</strain>
    </source>
</reference>
<evidence type="ECO:0000256" key="1">
    <source>
        <dbReference type="ARBA" id="ARBA00022679"/>
    </source>
</evidence>
<dbReference type="RefSeq" id="WP_328986170.1">
    <property type="nucleotide sequence ID" value="NZ_CP121472.1"/>
</dbReference>
<protein>
    <submittedName>
        <fullName evidence="4">Malonyl-CoA O-methyltransferase BioC</fullName>
        <ecNumber evidence="4">2.1.1.197</ecNumber>
    </submittedName>
</protein>
<proteinExistence type="predicted"/>
<gene>
    <name evidence="4" type="primary">bioC_1</name>
    <name evidence="4" type="ORF">Thiowin_00509</name>
</gene>
<dbReference type="EMBL" id="CP121472">
    <property type="protein sequence ID" value="WPL15607.1"/>
    <property type="molecule type" value="Genomic_DNA"/>
</dbReference>
<organism evidence="4 5">
    <name type="scientific">Thiorhodovibrio winogradskyi</name>
    <dbReference type="NCBI Taxonomy" id="77007"/>
    <lineage>
        <taxon>Bacteria</taxon>
        <taxon>Pseudomonadati</taxon>
        <taxon>Pseudomonadota</taxon>
        <taxon>Gammaproteobacteria</taxon>
        <taxon>Chromatiales</taxon>
        <taxon>Chromatiaceae</taxon>
        <taxon>Thiorhodovibrio</taxon>
    </lineage>
</organism>
<feature type="region of interest" description="Disordered" evidence="2">
    <location>
        <begin position="300"/>
        <end position="340"/>
    </location>
</feature>
<dbReference type="CDD" id="cd02440">
    <property type="entry name" value="AdoMet_MTases"/>
    <property type="match status" value="1"/>
</dbReference>
<evidence type="ECO:0000256" key="2">
    <source>
        <dbReference type="SAM" id="MobiDB-lite"/>
    </source>
</evidence>
<name>A0ABZ0S4Y4_9GAMM</name>
<dbReference type="GO" id="GO:0032259">
    <property type="term" value="P:methylation"/>
    <property type="evidence" value="ECO:0007669"/>
    <property type="project" value="UniProtKB-KW"/>
</dbReference>
<dbReference type="Proteomes" id="UP001432180">
    <property type="component" value="Chromosome"/>
</dbReference>
<sequence length="340" mass="37335">MQALSTAVAPLVEYLRQHPRAGADLVEQCRALPAIERALLDAFGVRVTAPDFTRQVQTRTSPALLERLLRRILDQWEQLGQREPHWSVLTHAEYYQERLDSATLANFYNTGRIEAGRLALLRDCFNLTPPGSDLIDFGCGVGRIATHLLEQGYRVLGVDISAGNLSAARQHLQAAGHSFTTLHLRDMAALDALPRASVVFSYGTLQHNPPPVQRYLLARLLRQLRPGGIALFQLPTYQPGYRFEVASYLADPPRTLMEMHCLPMSAVLATLRGAGMALLDVQQDDWTGGDFQSHSFLAVKPDEAAASDPPRPFSQSFSQSFSRPSPNPSHSGSSASAPSA</sequence>
<dbReference type="InterPro" id="IPR029063">
    <property type="entry name" value="SAM-dependent_MTases_sf"/>
</dbReference>
<dbReference type="GO" id="GO:0102130">
    <property type="term" value="F:malonyl-CoA methyltransferase activity"/>
    <property type="evidence" value="ECO:0007669"/>
    <property type="project" value="UniProtKB-EC"/>
</dbReference>
<keyword evidence="5" id="KW-1185">Reference proteome</keyword>
<feature type="compositionally biased region" description="Low complexity" evidence="2">
    <location>
        <begin position="313"/>
        <end position="340"/>
    </location>
</feature>
<dbReference type="Pfam" id="PF13649">
    <property type="entry name" value="Methyltransf_25"/>
    <property type="match status" value="1"/>
</dbReference>